<protein>
    <submittedName>
        <fullName evidence="1">Uncharacterized protein</fullName>
    </submittedName>
</protein>
<proteinExistence type="predicted"/>
<evidence type="ECO:0000313" key="1">
    <source>
        <dbReference type="EMBL" id="KIL63892.1"/>
    </source>
</evidence>
<dbReference type="EMBL" id="KN818254">
    <property type="protein sequence ID" value="KIL63892.1"/>
    <property type="molecule type" value="Genomic_DNA"/>
</dbReference>
<dbReference type="InParanoid" id="A0A0C2WQF3"/>
<dbReference type="AlphaFoldDB" id="A0A0C2WQF3"/>
<gene>
    <name evidence="1" type="ORF">M378DRAFT_163826</name>
</gene>
<evidence type="ECO:0000313" key="2">
    <source>
        <dbReference type="Proteomes" id="UP000054549"/>
    </source>
</evidence>
<dbReference type="Proteomes" id="UP000054549">
    <property type="component" value="Unassembled WGS sequence"/>
</dbReference>
<accession>A0A0C2WQF3</accession>
<sequence>MNMNLRTNSIAKSSQRLLQKHRRQFTSYQFERGWYTPTDPRCRSHCSTTRPTCLDHCPIQKV</sequence>
<reference evidence="1 2" key="1">
    <citation type="submission" date="2014-04" db="EMBL/GenBank/DDBJ databases">
        <title>Evolutionary Origins and Diversification of the Mycorrhizal Mutualists.</title>
        <authorList>
            <consortium name="DOE Joint Genome Institute"/>
            <consortium name="Mycorrhizal Genomics Consortium"/>
            <person name="Kohler A."/>
            <person name="Kuo A."/>
            <person name="Nagy L.G."/>
            <person name="Floudas D."/>
            <person name="Copeland A."/>
            <person name="Barry K.W."/>
            <person name="Cichocki N."/>
            <person name="Veneault-Fourrey C."/>
            <person name="LaButti K."/>
            <person name="Lindquist E.A."/>
            <person name="Lipzen A."/>
            <person name="Lundell T."/>
            <person name="Morin E."/>
            <person name="Murat C."/>
            <person name="Riley R."/>
            <person name="Ohm R."/>
            <person name="Sun H."/>
            <person name="Tunlid A."/>
            <person name="Henrissat B."/>
            <person name="Grigoriev I.V."/>
            <person name="Hibbett D.S."/>
            <person name="Martin F."/>
        </authorList>
    </citation>
    <scope>NUCLEOTIDE SEQUENCE [LARGE SCALE GENOMIC DNA]</scope>
    <source>
        <strain evidence="1 2">Koide BX008</strain>
    </source>
</reference>
<dbReference type="HOGENOM" id="CLU_2903721_0_0_1"/>
<organism evidence="1 2">
    <name type="scientific">Amanita muscaria (strain Koide BX008)</name>
    <dbReference type="NCBI Taxonomy" id="946122"/>
    <lineage>
        <taxon>Eukaryota</taxon>
        <taxon>Fungi</taxon>
        <taxon>Dikarya</taxon>
        <taxon>Basidiomycota</taxon>
        <taxon>Agaricomycotina</taxon>
        <taxon>Agaricomycetes</taxon>
        <taxon>Agaricomycetidae</taxon>
        <taxon>Agaricales</taxon>
        <taxon>Pluteineae</taxon>
        <taxon>Amanitaceae</taxon>
        <taxon>Amanita</taxon>
    </lineage>
</organism>
<keyword evidence="2" id="KW-1185">Reference proteome</keyword>
<name>A0A0C2WQF3_AMAMK</name>